<dbReference type="PANTHER" id="PTHR47691:SF3">
    <property type="entry name" value="HTH-TYPE TRANSCRIPTIONAL REGULATOR RV0890C-RELATED"/>
    <property type="match status" value="1"/>
</dbReference>
<keyword evidence="1 2" id="KW-0238">DNA-binding</keyword>
<dbReference type="AlphaFoldDB" id="A0A7Z0UC33"/>
<organism evidence="4 5">
    <name type="scientific">Rhizobium changzhiense</name>
    <dbReference type="NCBI Taxonomy" id="2692317"/>
    <lineage>
        <taxon>Bacteria</taxon>
        <taxon>Pseudomonadati</taxon>
        <taxon>Pseudomonadota</taxon>
        <taxon>Alphaproteobacteria</taxon>
        <taxon>Hyphomicrobiales</taxon>
        <taxon>Rhizobiaceae</taxon>
        <taxon>Rhizobium/Agrobacterium group</taxon>
        <taxon>Rhizobium</taxon>
    </lineage>
</organism>
<dbReference type="GO" id="GO:0006355">
    <property type="term" value="P:regulation of DNA-templated transcription"/>
    <property type="evidence" value="ECO:0007669"/>
    <property type="project" value="InterPro"/>
</dbReference>
<dbReference type="Gene3D" id="1.10.10.10">
    <property type="entry name" value="Winged helix-like DNA-binding domain superfamily/Winged helix DNA-binding domain"/>
    <property type="match status" value="1"/>
</dbReference>
<evidence type="ECO:0000256" key="1">
    <source>
        <dbReference type="ARBA" id="ARBA00023125"/>
    </source>
</evidence>
<accession>A0A7Z0UC33</accession>
<dbReference type="GO" id="GO:0043531">
    <property type="term" value="F:ADP binding"/>
    <property type="evidence" value="ECO:0007669"/>
    <property type="project" value="InterPro"/>
</dbReference>
<feature type="domain" description="OmpR/PhoB-type" evidence="3">
    <location>
        <begin position="7"/>
        <end position="105"/>
    </location>
</feature>
<feature type="DNA-binding region" description="OmpR/PhoB-type" evidence="2">
    <location>
        <begin position="7"/>
        <end position="105"/>
    </location>
</feature>
<dbReference type="Proteomes" id="UP000532162">
    <property type="component" value="Unassembled WGS sequence"/>
</dbReference>
<dbReference type="PRINTS" id="PR00364">
    <property type="entry name" value="DISEASERSIST"/>
</dbReference>
<dbReference type="InterPro" id="IPR011990">
    <property type="entry name" value="TPR-like_helical_dom_sf"/>
</dbReference>
<comment type="caution">
    <text evidence="4">The sequence shown here is derived from an EMBL/GenBank/DDBJ whole genome shotgun (WGS) entry which is preliminary data.</text>
</comment>
<dbReference type="GO" id="GO:0000160">
    <property type="term" value="P:phosphorelay signal transduction system"/>
    <property type="evidence" value="ECO:0007669"/>
    <property type="project" value="InterPro"/>
</dbReference>
<dbReference type="PANTHER" id="PTHR47691">
    <property type="entry name" value="REGULATOR-RELATED"/>
    <property type="match status" value="1"/>
</dbReference>
<dbReference type="RefSeq" id="WP_180694767.1">
    <property type="nucleotide sequence ID" value="NZ_JACCPJ010000002.1"/>
</dbReference>
<dbReference type="InterPro" id="IPR001867">
    <property type="entry name" value="OmpR/PhoB-type_DNA-bd"/>
</dbReference>
<protein>
    <submittedName>
        <fullName evidence="4">Winged helix-turn-helix domain-containing protein</fullName>
    </submittedName>
</protein>
<evidence type="ECO:0000313" key="4">
    <source>
        <dbReference type="EMBL" id="NZD62068.1"/>
    </source>
</evidence>
<evidence type="ECO:0000259" key="3">
    <source>
        <dbReference type="PROSITE" id="PS51755"/>
    </source>
</evidence>
<dbReference type="SMART" id="SM00862">
    <property type="entry name" value="Trans_reg_C"/>
    <property type="match status" value="1"/>
</dbReference>
<dbReference type="Gene3D" id="1.25.40.10">
    <property type="entry name" value="Tetratricopeptide repeat domain"/>
    <property type="match status" value="1"/>
</dbReference>
<dbReference type="CDD" id="cd00383">
    <property type="entry name" value="trans_reg_C"/>
    <property type="match status" value="1"/>
</dbReference>
<dbReference type="PROSITE" id="PS51755">
    <property type="entry name" value="OMPR_PHOB"/>
    <property type="match status" value="1"/>
</dbReference>
<reference evidence="4 5" key="1">
    <citation type="submission" date="2020-07" db="EMBL/GenBank/DDBJ databases">
        <authorList>
            <person name="Sun Q."/>
        </authorList>
    </citation>
    <scope>NUCLEOTIDE SEQUENCE [LARGE SCALE GENOMIC DNA]</scope>
    <source>
        <strain evidence="4 5">WYCCWR 11290</strain>
    </source>
</reference>
<evidence type="ECO:0000313" key="5">
    <source>
        <dbReference type="Proteomes" id="UP000532162"/>
    </source>
</evidence>
<dbReference type="SUPFAM" id="SSF48452">
    <property type="entry name" value="TPR-like"/>
    <property type="match status" value="1"/>
</dbReference>
<name>A0A7Z0UC33_9HYPH</name>
<dbReference type="Pfam" id="PF00486">
    <property type="entry name" value="Trans_reg_C"/>
    <property type="match status" value="1"/>
</dbReference>
<dbReference type="EMBL" id="JACCPJ010000002">
    <property type="protein sequence ID" value="NZD62068.1"/>
    <property type="molecule type" value="Genomic_DNA"/>
</dbReference>
<dbReference type="SUPFAM" id="SSF52540">
    <property type="entry name" value="P-loop containing nucleoside triphosphate hydrolases"/>
    <property type="match status" value="1"/>
</dbReference>
<dbReference type="SUPFAM" id="SSF46894">
    <property type="entry name" value="C-terminal effector domain of the bipartite response regulators"/>
    <property type="match status" value="1"/>
</dbReference>
<dbReference type="InterPro" id="IPR027417">
    <property type="entry name" value="P-loop_NTPase"/>
</dbReference>
<proteinExistence type="predicted"/>
<dbReference type="InterPro" id="IPR016032">
    <property type="entry name" value="Sig_transdc_resp-reg_C-effctor"/>
</dbReference>
<evidence type="ECO:0000256" key="2">
    <source>
        <dbReference type="PROSITE-ProRule" id="PRU01091"/>
    </source>
</evidence>
<sequence>MEPAEPSEVVDFGPFRLYARHRKLFCRSEEVHLGGRAMDVLLALARKKGELVTKEQLFEAAWPDVFVHESNLKVTVAYLRRALREFSPSHEYLTTVVGRGYWLGTDAPPEETGGKTDLPVAAGAPLPELGTVIGRDAEIAELREMLANNRLTTIVGAGGIGKTTVAVAVAQLFEDEGGGSVAFVDFARVASEEFVTSSLAAALGVSSNGDDRLQAIVSILARRKAVLLLDTCEHVLNAVAHICDVVLAQTPDIRILATSRQVLRARGEKVVWLAPLEVPPADHADTARDVLLYSAPQLLAARAFEKTGYRVEDKDARAIAEICRRLDGAPLAIELVSSRLAGRSAGTVLEELDDRFRTLRRDSPGGPLRQRTLLVTLEWSYALLTSDEAAVLRAISIFAGSFDTDAAVRVVAHLGLAPSATFDAIAGLSAKSMLSVDQTFGELRHRLLDSTRAFAGDLLDSQGELGAVSASHARLQLEILTRAGAEHATMPARRWHATYGGRADDLRKALDWALDHSGDPLLGIQLVAAGLPLWHELSLGEETRMNCERALIEFDRIDCADTALKLTLVLGLATVSTYLSDDPGKTVALFETAIQLARKTADASAECRALGALSTFAVLTGHQSAVLETLQAMRDAAIRANDRPALWEQELLRAVWDVLDCKFQAGYQRLMKLCEEMRDHSEGAVPRFHIHQKTNMEVQRGALCWLIGKPGRALRVIEKAARDAMETGHGLTLTHALARGIIWTMHECHDYAMARFYTDHLKNTIDRHGMAAWIPIADCYSASIDALTGASPSSEGLRAAFDNLRRGSFQVGHHSYYAMLANAMVAIGQWDDATRTIDHVFQVYPERWILPEILRLRAATERAYGCDDDAMATLRQSLQAAGEISCLAWKLRAAHDLASLLHDKGAPAEARRVLEPVYGQFTDGFNSGDLRNSRKLLEQLGWIHVGATIVAEDGNTRQSCHSDPPQ</sequence>
<dbReference type="GO" id="GO:0003677">
    <property type="term" value="F:DNA binding"/>
    <property type="evidence" value="ECO:0007669"/>
    <property type="project" value="UniProtKB-UniRule"/>
</dbReference>
<dbReference type="InterPro" id="IPR036388">
    <property type="entry name" value="WH-like_DNA-bd_sf"/>
</dbReference>
<gene>
    <name evidence="4" type="ORF">HX900_13220</name>
</gene>
<dbReference type="InterPro" id="IPR002182">
    <property type="entry name" value="NB-ARC"/>
</dbReference>
<dbReference type="Gene3D" id="3.40.50.300">
    <property type="entry name" value="P-loop containing nucleotide triphosphate hydrolases"/>
    <property type="match status" value="1"/>
</dbReference>
<dbReference type="Pfam" id="PF00931">
    <property type="entry name" value="NB-ARC"/>
    <property type="match status" value="1"/>
</dbReference>